<evidence type="ECO:0000313" key="2">
    <source>
        <dbReference type="EMBL" id="MDT0495908.1"/>
    </source>
</evidence>
<keyword evidence="3" id="KW-1185">Reference proteome</keyword>
<comment type="caution">
    <text evidence="2">The sequence shown here is derived from an EMBL/GenBank/DDBJ whole genome shotgun (WGS) entry which is preliminary data.</text>
</comment>
<evidence type="ECO:0000313" key="3">
    <source>
        <dbReference type="Proteomes" id="UP001254608"/>
    </source>
</evidence>
<accession>A0ABU2WDE7</accession>
<dbReference type="EMBL" id="JAVRIC010000001">
    <property type="protein sequence ID" value="MDT0495908.1"/>
    <property type="molecule type" value="Genomic_DNA"/>
</dbReference>
<dbReference type="RefSeq" id="WP_311363300.1">
    <property type="nucleotide sequence ID" value="NZ_JAVRIC010000001.1"/>
</dbReference>
<gene>
    <name evidence="2" type="ORF">RM530_00815</name>
</gene>
<dbReference type="Pfam" id="PF13529">
    <property type="entry name" value="Peptidase_C39_2"/>
    <property type="match status" value="1"/>
</dbReference>
<reference evidence="2 3" key="1">
    <citation type="submission" date="2023-09" db="EMBL/GenBank/DDBJ databases">
        <authorList>
            <person name="Rey-Velasco X."/>
        </authorList>
    </citation>
    <scope>NUCLEOTIDE SEQUENCE [LARGE SCALE GENOMIC DNA]</scope>
    <source>
        <strain evidence="2 3">W345</strain>
    </source>
</reference>
<sequence length="240" mass="26983">MTTRISFAIPAQPTETTCGPTCLHAVYRYYGDDISLDEVIAETRALREGGTLDAFLADHALRRGYRATIYMHNLSLFDPTWFELSKSAIIDKLRHQWAIKEARHPKIAIATKGYIDFLEMGGELKIADLTGKLLRHYLSRGIPVMTGLSSTWLYRTPRELDDTTEDDLNGEPAGHFVVLSGYDRAKREVWVADPYEGNPYSEARSYPVKIERLIASVLLGVVSFDCNLLVIEPCKRSIGA</sequence>
<dbReference type="Gene3D" id="3.90.70.10">
    <property type="entry name" value="Cysteine proteinases"/>
    <property type="match status" value="1"/>
</dbReference>
<dbReference type="InterPro" id="IPR039564">
    <property type="entry name" value="Peptidase_C39-like"/>
</dbReference>
<dbReference type="Proteomes" id="UP001254608">
    <property type="component" value="Unassembled WGS sequence"/>
</dbReference>
<feature type="domain" description="Peptidase C39-like" evidence="1">
    <location>
        <begin position="135"/>
        <end position="195"/>
    </location>
</feature>
<name>A0ABU2WDE7_9GAMM</name>
<protein>
    <submittedName>
        <fullName evidence="2">C39 family peptidase</fullName>
    </submittedName>
</protein>
<organism evidence="2 3">
    <name type="scientific">Banduia mediterranea</name>
    <dbReference type="NCBI Taxonomy" id="3075609"/>
    <lineage>
        <taxon>Bacteria</taxon>
        <taxon>Pseudomonadati</taxon>
        <taxon>Pseudomonadota</taxon>
        <taxon>Gammaproteobacteria</taxon>
        <taxon>Nevskiales</taxon>
        <taxon>Algiphilaceae</taxon>
        <taxon>Banduia</taxon>
    </lineage>
</organism>
<proteinExistence type="predicted"/>
<evidence type="ECO:0000259" key="1">
    <source>
        <dbReference type="Pfam" id="PF13529"/>
    </source>
</evidence>